<dbReference type="SMART" id="SM00033">
    <property type="entry name" value="CH"/>
    <property type="match status" value="1"/>
</dbReference>
<dbReference type="InterPro" id="IPR001715">
    <property type="entry name" value="CH_dom"/>
</dbReference>
<feature type="domain" description="DH" evidence="14">
    <location>
        <begin position="336"/>
        <end position="529"/>
    </location>
</feature>
<keyword evidence="2" id="KW-0597">Phosphoprotein</keyword>
<dbReference type="InterPro" id="IPR036872">
    <property type="entry name" value="CH_dom_sf"/>
</dbReference>
<evidence type="ECO:0000256" key="9">
    <source>
        <dbReference type="PROSITE-ProRule" id="PRU00192"/>
    </source>
</evidence>
<evidence type="ECO:0000259" key="16">
    <source>
        <dbReference type="PROSITE" id="PS50081"/>
    </source>
</evidence>
<dbReference type="PANTHER" id="PTHR45818:SF3">
    <property type="entry name" value="PROTEIN VAV"/>
    <property type="match status" value="1"/>
</dbReference>
<dbReference type="Gene3D" id="3.30.60.20">
    <property type="match status" value="1"/>
</dbReference>
<evidence type="ECO:0000256" key="6">
    <source>
        <dbReference type="ARBA" id="ARBA00022833"/>
    </source>
</evidence>
<keyword evidence="4" id="KW-0479">Metal-binding</keyword>
<dbReference type="AlphaFoldDB" id="A0A6A7FQH3"/>
<feature type="domain" description="PH" evidence="13">
    <location>
        <begin position="561"/>
        <end position="718"/>
    </location>
</feature>
<dbReference type="CDD" id="cd20810">
    <property type="entry name" value="C1_VAV"/>
    <property type="match status" value="1"/>
</dbReference>
<dbReference type="Pfam" id="PF22697">
    <property type="entry name" value="SOS1_NGEF_PH"/>
    <property type="match status" value="1"/>
</dbReference>
<evidence type="ECO:0000256" key="1">
    <source>
        <dbReference type="ARBA" id="ARBA00022443"/>
    </source>
</evidence>
<dbReference type="Gene3D" id="3.30.505.10">
    <property type="entry name" value="SH2 domain"/>
    <property type="match status" value="1"/>
</dbReference>
<dbReference type="Pfam" id="PF00017">
    <property type="entry name" value="SH2"/>
    <property type="match status" value="1"/>
</dbReference>
<dbReference type="InterPro" id="IPR001849">
    <property type="entry name" value="PH_domain"/>
</dbReference>
<dbReference type="SUPFAM" id="SSF48065">
    <property type="entry name" value="DBL homology domain (DH-domain)"/>
    <property type="match status" value="1"/>
</dbReference>
<feature type="compositionally biased region" description="Low complexity" evidence="10">
    <location>
        <begin position="226"/>
        <end position="235"/>
    </location>
</feature>
<evidence type="ECO:0000256" key="5">
    <source>
        <dbReference type="ARBA" id="ARBA00022771"/>
    </source>
</evidence>
<dbReference type="CDD" id="cd00160">
    <property type="entry name" value="RhoGEF"/>
    <property type="match status" value="1"/>
</dbReference>
<dbReference type="GO" id="GO:0005085">
    <property type="term" value="F:guanyl-nucleotide exchange factor activity"/>
    <property type="evidence" value="ECO:0007669"/>
    <property type="project" value="UniProtKB-KW"/>
</dbReference>
<dbReference type="GO" id="GO:0005737">
    <property type="term" value="C:cytoplasm"/>
    <property type="evidence" value="ECO:0007669"/>
    <property type="project" value="TreeGrafter"/>
</dbReference>
<evidence type="ECO:0000259" key="11">
    <source>
        <dbReference type="PROSITE" id="PS50001"/>
    </source>
</evidence>
<feature type="region of interest" description="Disordered" evidence="10">
    <location>
        <begin position="223"/>
        <end position="250"/>
    </location>
</feature>
<dbReference type="InterPro" id="IPR001331">
    <property type="entry name" value="GDS_CDC24_CS"/>
</dbReference>
<dbReference type="GO" id="GO:0035556">
    <property type="term" value="P:intracellular signal transduction"/>
    <property type="evidence" value="ECO:0007669"/>
    <property type="project" value="InterPro"/>
</dbReference>
<evidence type="ECO:0000256" key="8">
    <source>
        <dbReference type="PROSITE-ProRule" id="PRU00191"/>
    </source>
</evidence>
<dbReference type="InterPro" id="IPR011993">
    <property type="entry name" value="PH-like_dom_sf"/>
</dbReference>
<evidence type="ECO:0000256" key="4">
    <source>
        <dbReference type="ARBA" id="ARBA00022723"/>
    </source>
</evidence>
<dbReference type="SMART" id="SM00233">
    <property type="entry name" value="PH"/>
    <property type="match status" value="1"/>
</dbReference>
<dbReference type="SUPFAM" id="SSF57889">
    <property type="entry name" value="Cysteine-rich domain"/>
    <property type="match status" value="1"/>
</dbReference>
<keyword evidence="3" id="KW-0344">Guanine-nucleotide releasing factor</keyword>
<feature type="compositionally biased region" description="Gly residues" evidence="10">
    <location>
        <begin position="657"/>
        <end position="671"/>
    </location>
</feature>
<dbReference type="GO" id="GO:0048468">
    <property type="term" value="P:cell development"/>
    <property type="evidence" value="ECO:0007669"/>
    <property type="project" value="UniProtKB-ARBA"/>
</dbReference>
<feature type="domain" description="SH3" evidence="12">
    <location>
        <begin position="939"/>
        <end position="1003"/>
    </location>
</feature>
<evidence type="ECO:0000259" key="15">
    <source>
        <dbReference type="PROSITE" id="PS50021"/>
    </source>
</evidence>
<dbReference type="Pfam" id="PF07653">
    <property type="entry name" value="SH3_2"/>
    <property type="match status" value="1"/>
</dbReference>
<accession>A0A6A7FQH3</accession>
<organism evidence="17">
    <name type="scientific">Hirondellea gigas</name>
    <dbReference type="NCBI Taxonomy" id="1518452"/>
    <lineage>
        <taxon>Eukaryota</taxon>
        <taxon>Metazoa</taxon>
        <taxon>Ecdysozoa</taxon>
        <taxon>Arthropoda</taxon>
        <taxon>Crustacea</taxon>
        <taxon>Multicrustacea</taxon>
        <taxon>Malacostraca</taxon>
        <taxon>Eumalacostraca</taxon>
        <taxon>Peracarida</taxon>
        <taxon>Amphipoda</taxon>
        <taxon>Amphilochidea</taxon>
        <taxon>Lysianassida</taxon>
        <taxon>Lysianassidira</taxon>
        <taxon>Lysianassoidea</taxon>
        <taxon>Lysianassidae</taxon>
        <taxon>Hirondellea</taxon>
    </lineage>
</organism>
<evidence type="ECO:0000313" key="17">
    <source>
        <dbReference type="EMBL" id="LAC20856.1"/>
    </source>
</evidence>
<evidence type="ECO:0000256" key="3">
    <source>
        <dbReference type="ARBA" id="ARBA00022658"/>
    </source>
</evidence>
<evidence type="ECO:0000256" key="10">
    <source>
        <dbReference type="SAM" id="MobiDB-lite"/>
    </source>
</evidence>
<dbReference type="InterPro" id="IPR001452">
    <property type="entry name" value="SH3_domain"/>
</dbReference>
<reference evidence="17" key="1">
    <citation type="submission" date="2017-11" db="EMBL/GenBank/DDBJ databases">
        <title>The sensing device of the deep-sea amphipod.</title>
        <authorList>
            <person name="Kobayashi H."/>
            <person name="Nagahama T."/>
            <person name="Arai W."/>
            <person name="Sasagawa Y."/>
            <person name="Umeda M."/>
            <person name="Hayashi T."/>
            <person name="Nikaido I."/>
            <person name="Watanabe H."/>
            <person name="Oguri K."/>
            <person name="Kitazato H."/>
            <person name="Fujioka K."/>
            <person name="Kido Y."/>
            <person name="Takami H."/>
        </authorList>
    </citation>
    <scope>NUCLEOTIDE SEQUENCE</scope>
    <source>
        <tissue evidence="17">Whole body</tissue>
    </source>
</reference>
<dbReference type="SMART" id="SM00109">
    <property type="entry name" value="C1"/>
    <property type="match status" value="1"/>
</dbReference>
<protein>
    <submittedName>
        <fullName evidence="17">Guanine nucleotide exchange factor VAV2-like</fullName>
    </submittedName>
</protein>
<dbReference type="InterPro" id="IPR002219">
    <property type="entry name" value="PKC_DAG/PE"/>
</dbReference>
<dbReference type="GO" id="GO:0016477">
    <property type="term" value="P:cell migration"/>
    <property type="evidence" value="ECO:0007669"/>
    <property type="project" value="TreeGrafter"/>
</dbReference>
<dbReference type="PROSITE" id="PS50021">
    <property type="entry name" value="CH"/>
    <property type="match status" value="1"/>
</dbReference>
<dbReference type="SMART" id="SM00325">
    <property type="entry name" value="RhoGEF"/>
    <property type="match status" value="1"/>
</dbReference>
<dbReference type="PROSITE" id="PS50010">
    <property type="entry name" value="DH_2"/>
    <property type="match status" value="1"/>
</dbReference>
<evidence type="ECO:0000259" key="14">
    <source>
        <dbReference type="PROSITE" id="PS50010"/>
    </source>
</evidence>
<dbReference type="PANTHER" id="PTHR45818">
    <property type="entry name" value="PROTEIN VAV"/>
    <property type="match status" value="1"/>
</dbReference>
<feature type="region of interest" description="Disordered" evidence="10">
    <location>
        <begin position="647"/>
        <end position="678"/>
    </location>
</feature>
<dbReference type="InterPro" id="IPR055251">
    <property type="entry name" value="SOS1_NGEF_PH"/>
</dbReference>
<dbReference type="PROSITE" id="PS50081">
    <property type="entry name" value="ZF_DAG_PE_2"/>
    <property type="match status" value="1"/>
</dbReference>
<keyword evidence="5" id="KW-0863">Zinc-finger</keyword>
<dbReference type="PROSITE" id="PS50001">
    <property type="entry name" value="SH2"/>
    <property type="match status" value="1"/>
</dbReference>
<dbReference type="PROSITE" id="PS00479">
    <property type="entry name" value="ZF_DAG_PE_1"/>
    <property type="match status" value="1"/>
</dbReference>
<evidence type="ECO:0000259" key="13">
    <source>
        <dbReference type="PROSITE" id="PS50003"/>
    </source>
</evidence>
<dbReference type="Pfam" id="PF00307">
    <property type="entry name" value="CH"/>
    <property type="match status" value="1"/>
</dbReference>
<evidence type="ECO:0000259" key="12">
    <source>
        <dbReference type="PROSITE" id="PS50002"/>
    </source>
</evidence>
<dbReference type="SMART" id="SM00326">
    <property type="entry name" value="SH3"/>
    <property type="match status" value="1"/>
</dbReference>
<keyword evidence="1 9" id="KW-0728">SH3 domain</keyword>
<dbReference type="Gene3D" id="1.10.418.10">
    <property type="entry name" value="Calponin-like domain"/>
    <property type="match status" value="1"/>
</dbReference>
<dbReference type="SMART" id="SM00252">
    <property type="entry name" value="SH2"/>
    <property type="match status" value="1"/>
</dbReference>
<dbReference type="PROSITE" id="PS00741">
    <property type="entry name" value="DH_1"/>
    <property type="match status" value="1"/>
</dbReference>
<dbReference type="InterPro" id="IPR036860">
    <property type="entry name" value="SH2_dom_sf"/>
</dbReference>
<feature type="domain" description="Calponin-homology (CH)" evidence="15">
    <location>
        <begin position="14"/>
        <end position="132"/>
    </location>
</feature>
<dbReference type="SUPFAM" id="SSF50729">
    <property type="entry name" value="PH domain-like"/>
    <property type="match status" value="1"/>
</dbReference>
<dbReference type="InterPro" id="IPR035899">
    <property type="entry name" value="DBL_dom_sf"/>
</dbReference>
<dbReference type="Gene3D" id="2.30.29.30">
    <property type="entry name" value="Pleckstrin-homology domain (PH domain)/Phosphotyrosine-binding domain (PTB)"/>
    <property type="match status" value="1"/>
</dbReference>
<dbReference type="PROSITE" id="PS50002">
    <property type="entry name" value="SH3"/>
    <property type="match status" value="1"/>
</dbReference>
<dbReference type="Pfam" id="PF00130">
    <property type="entry name" value="C1_1"/>
    <property type="match status" value="1"/>
</dbReference>
<dbReference type="InterPro" id="IPR046349">
    <property type="entry name" value="C1-like_sf"/>
</dbReference>
<keyword evidence="6" id="KW-0862">Zinc</keyword>
<dbReference type="SUPFAM" id="SSF50044">
    <property type="entry name" value="SH3-domain"/>
    <property type="match status" value="1"/>
</dbReference>
<dbReference type="InterPro" id="IPR036028">
    <property type="entry name" value="SH3-like_dom_sf"/>
</dbReference>
<name>A0A6A7FQH3_9CRUS</name>
<dbReference type="InterPro" id="IPR000980">
    <property type="entry name" value="SH2"/>
</dbReference>
<feature type="domain" description="Phorbol-ester/DAG-type" evidence="16">
    <location>
        <begin position="729"/>
        <end position="782"/>
    </location>
</feature>
<evidence type="ECO:0000256" key="7">
    <source>
        <dbReference type="ARBA" id="ARBA00022999"/>
    </source>
</evidence>
<evidence type="ECO:0000256" key="2">
    <source>
        <dbReference type="ARBA" id="ARBA00022553"/>
    </source>
</evidence>
<dbReference type="GO" id="GO:0008270">
    <property type="term" value="F:zinc ion binding"/>
    <property type="evidence" value="ECO:0007669"/>
    <property type="project" value="UniProtKB-KW"/>
</dbReference>
<dbReference type="SUPFAM" id="SSF47576">
    <property type="entry name" value="Calponin-homology domain, CH-domain"/>
    <property type="match status" value="1"/>
</dbReference>
<dbReference type="Gene3D" id="1.20.900.10">
    <property type="entry name" value="Dbl homology (DH) domain"/>
    <property type="match status" value="1"/>
</dbReference>
<proteinExistence type="evidence at transcript level"/>
<keyword evidence="7 8" id="KW-0727">SH2 domain</keyword>
<dbReference type="InterPro" id="IPR000219">
    <property type="entry name" value="DH_dom"/>
</dbReference>
<dbReference type="SUPFAM" id="SSF55550">
    <property type="entry name" value="SH2 domain"/>
    <property type="match status" value="1"/>
</dbReference>
<sequence length="1028" mass="113883">MDLQMTSEVDQHMLKEWQECGKWLHRIGFIREDHKLNSTTCTVPDFALFFRDGVTLCKLLYHIDNTSIDMSSVSQRPHNAQFLCTKNIKKFLSCCVKHYGLREVDLFVAEQLFEFTDIKKLLRCLSKLSSCPKVLELLKTEGFHVTSHASDQEEKEINRSLQDMANHNPGLHTTNSSCERLSLATTTSSTFGSEAGAFGGGSSSVSHKSLPVGVPGNLSSFKNNVGGATTNSTPSAGGGGGSSFHNGGAPANVSMKNGECSSFSKRTCEELTADDCGLRALQQSIRGGAMSGGTSSRKRDDEVYQSLCYVTFKSQDGSSSGGGITTAGGKTTGKDKRECCMQELLETEKGYVKALNNIVRMFLEPLKKMLSPEHIETIFYKLVKLCQVHQSLLQALTEARTHSAPTHNSSSSSSSAQAAAVAQVFVRFQEQLLVYGEYCAHYQTAVALLDEVISSKPSVADKIKESEVDMSKDKHQLRDLLFVPVQRILKYQLLLCELQKHTAKNDAEYSQMKEAYECMVDLAQYVNEYKRDKETLKIFENLQASITDLPSDMANVKDLGRMRLDGQIRIECHPEKNKLRFVFLFDKAMIMCKQSKDEKYLYKDSVMLEGCKVDVGASSNWPSSSSTLGLPTATEFNSSIGGSGGSGGLFSGSNPATGGGGGTGGNPGGGSTSTSGKKSGGNNTFLLVVNGNKKAYTIIAKNEMERDKWLEAVTCAIDNVNPSENSTFDHQFVLSNFTEPNTKCSSCNKLLKGIIFRGYRCRECNVSCHRSCLRDLCLARSCQSWSNGSNNSNNRPPSFNRNSTTAITTCQASSPQLLLGPPVGMQQGEWGQFWQVEMRELPWWAERMCRDRAEEALITTRQGTFLMRWSDKHSQPVVSLKVATEVKHMRIHQEVNDGNLQFYFCRARNFLTLTELVNYYNLYPLSEAFQELDERLLHPIYDSAVAMFEYHGSISSNSNYLQLHPGQRLVVLGRQGQDRGWWSGRSGLQAGFFPRDFVKIDDPPKICRDAAAGEDDIVQAMFRQNLDG</sequence>
<dbReference type="Gene3D" id="2.30.30.40">
    <property type="entry name" value="SH3 Domains"/>
    <property type="match status" value="1"/>
</dbReference>
<feature type="domain" description="SH2" evidence="11">
    <location>
        <begin position="843"/>
        <end position="940"/>
    </location>
</feature>
<dbReference type="Pfam" id="PF00621">
    <property type="entry name" value="RhoGEF"/>
    <property type="match status" value="1"/>
</dbReference>
<dbReference type="EMBL" id="IACT01001510">
    <property type="protein sequence ID" value="LAC20856.1"/>
    <property type="molecule type" value="mRNA"/>
</dbReference>
<dbReference type="PROSITE" id="PS50003">
    <property type="entry name" value="PH_DOMAIN"/>
    <property type="match status" value="1"/>
</dbReference>